<keyword evidence="3" id="KW-1185">Reference proteome</keyword>
<protein>
    <submittedName>
        <fullName evidence="2">Uncharacterized protein</fullName>
    </submittedName>
</protein>
<comment type="caution">
    <text evidence="2">The sequence shown here is derived from an EMBL/GenBank/DDBJ whole genome shotgun (WGS) entry which is preliminary data.</text>
</comment>
<dbReference type="EMBL" id="CAJNOM010001106">
    <property type="protein sequence ID" value="CAF1592187.1"/>
    <property type="molecule type" value="Genomic_DNA"/>
</dbReference>
<evidence type="ECO:0000313" key="1">
    <source>
        <dbReference type="EMBL" id="CAF1338955.1"/>
    </source>
</evidence>
<evidence type="ECO:0000313" key="2">
    <source>
        <dbReference type="EMBL" id="CAF1592187.1"/>
    </source>
</evidence>
<reference evidence="2" key="1">
    <citation type="submission" date="2021-02" db="EMBL/GenBank/DDBJ databases">
        <authorList>
            <person name="Nowell W R."/>
        </authorList>
    </citation>
    <scope>NUCLEOTIDE SEQUENCE</scope>
</reference>
<gene>
    <name evidence="1" type="ORF">BJG266_LOCUS34304</name>
    <name evidence="2" type="ORF">QVE165_LOCUS51399</name>
</gene>
<dbReference type="EMBL" id="CAJNOI010000746">
    <property type="protein sequence ID" value="CAF1338955.1"/>
    <property type="molecule type" value="Genomic_DNA"/>
</dbReference>
<sequence>MIDIKQRRLYHVHRVEKEMDSFDDTNVTFEDIDNVDKAKANINTIKTYKTMQISTADSELNSNEFHSMPPRQQRYHRYRKLCNSLMENFVKLDWTKKQLRKKGLLFILIQLIQKKLATEQINDN</sequence>
<dbReference type="AlphaFoldDB" id="A0A816A6P8"/>
<dbReference type="Proteomes" id="UP000663877">
    <property type="component" value="Unassembled WGS sequence"/>
</dbReference>
<organism evidence="2 3">
    <name type="scientific">Adineta steineri</name>
    <dbReference type="NCBI Taxonomy" id="433720"/>
    <lineage>
        <taxon>Eukaryota</taxon>
        <taxon>Metazoa</taxon>
        <taxon>Spiralia</taxon>
        <taxon>Gnathifera</taxon>
        <taxon>Rotifera</taxon>
        <taxon>Eurotatoria</taxon>
        <taxon>Bdelloidea</taxon>
        <taxon>Adinetida</taxon>
        <taxon>Adinetidae</taxon>
        <taxon>Adineta</taxon>
    </lineage>
</organism>
<name>A0A816A6P8_9BILA</name>
<dbReference type="Proteomes" id="UP000663832">
    <property type="component" value="Unassembled WGS sequence"/>
</dbReference>
<accession>A0A816A6P8</accession>
<proteinExistence type="predicted"/>
<evidence type="ECO:0000313" key="3">
    <source>
        <dbReference type="Proteomes" id="UP000663832"/>
    </source>
</evidence>